<protein>
    <submittedName>
        <fullName evidence="2">Uncharacterized protein</fullName>
    </submittedName>
</protein>
<dbReference type="GeneID" id="96083387"/>
<gene>
    <name evidence="2" type="ORF">ACET3X_003065</name>
</gene>
<evidence type="ECO:0000313" key="3">
    <source>
        <dbReference type="Proteomes" id="UP001578633"/>
    </source>
</evidence>
<evidence type="ECO:0000256" key="1">
    <source>
        <dbReference type="SAM" id="MobiDB-lite"/>
    </source>
</evidence>
<organism evidence="2 3">
    <name type="scientific">Alternaria dauci</name>
    <dbReference type="NCBI Taxonomy" id="48095"/>
    <lineage>
        <taxon>Eukaryota</taxon>
        <taxon>Fungi</taxon>
        <taxon>Dikarya</taxon>
        <taxon>Ascomycota</taxon>
        <taxon>Pezizomycotina</taxon>
        <taxon>Dothideomycetes</taxon>
        <taxon>Pleosporomycetidae</taxon>
        <taxon>Pleosporales</taxon>
        <taxon>Pleosporineae</taxon>
        <taxon>Pleosporaceae</taxon>
        <taxon>Alternaria</taxon>
        <taxon>Alternaria sect. Porri</taxon>
    </lineage>
</organism>
<accession>A0ABR3URG3</accession>
<dbReference type="RefSeq" id="XP_069309612.1">
    <property type="nucleotide sequence ID" value="XM_069449877.1"/>
</dbReference>
<name>A0ABR3URG3_9PLEO</name>
<dbReference type="EMBL" id="JBHGVX010000002">
    <property type="protein sequence ID" value="KAL1799028.1"/>
    <property type="molecule type" value="Genomic_DNA"/>
</dbReference>
<reference evidence="2 3" key="1">
    <citation type="submission" date="2024-09" db="EMBL/GenBank/DDBJ databases">
        <title>T2T genomes of carrot and Alternaria dauci and their utility for understanding host-pathogen interaction during carrot leaf blight disease.</title>
        <authorList>
            <person name="Liu W."/>
            <person name="Xu S."/>
            <person name="Ou C."/>
            <person name="Liu X."/>
            <person name="Zhuang F."/>
            <person name="Deng X.W."/>
        </authorList>
    </citation>
    <scope>NUCLEOTIDE SEQUENCE [LARGE SCALE GENOMIC DNA]</scope>
    <source>
        <strain evidence="2 3">A2016</strain>
    </source>
</reference>
<evidence type="ECO:0000313" key="2">
    <source>
        <dbReference type="EMBL" id="KAL1799028.1"/>
    </source>
</evidence>
<comment type="caution">
    <text evidence="2">The sequence shown here is derived from an EMBL/GenBank/DDBJ whole genome shotgun (WGS) entry which is preliminary data.</text>
</comment>
<proteinExistence type="predicted"/>
<sequence>MFPLGQKLQDRLLNPVPRSRRASASASTSDNERTHRVENPTGTGTRDPQQRARPLSVPLFSPGSGTYAYAEVSPQKQALGDLGHRPSGAASLQWTSSNLKTAQFVANGHNKDVKDATITKRTTNRIEQTRDRFVKQGGVQPDSSTFTAVVFAQRWLGKLRLQDPHPITRKLQQASQTSYQQQKFIPETQIREIVRDEVIQDELFKANKSIGKPSRMLKAPVVSQDYASYRKILAILFLMKRPSKIRRFVKAGLCDNHLPFKKAQHPDERRV</sequence>
<keyword evidence="3" id="KW-1185">Reference proteome</keyword>
<feature type="region of interest" description="Disordered" evidence="1">
    <location>
        <begin position="1"/>
        <end position="57"/>
    </location>
</feature>
<dbReference type="Proteomes" id="UP001578633">
    <property type="component" value="Chromosome 2"/>
</dbReference>